<name>A0A8C0CSJ2_BALMU</name>
<evidence type="ECO:0000256" key="1">
    <source>
        <dbReference type="ARBA" id="ARBA00005582"/>
    </source>
</evidence>
<dbReference type="PANTHER" id="PTHR11839">
    <property type="entry name" value="UDP/ADP-SUGAR PYROPHOSPHATASE"/>
    <property type="match status" value="1"/>
</dbReference>
<sequence>MFSSAPQHCYFSTNIINKILLKWVTLKKTTYRDPTDLTRTWETGKHTTIAANNQCIVLVKQFQPPMGGCCLEFPMGLIDDNKSPEAAAFWELEEETGHKGDVAECSPPVRMDPGLSNCTTHIVTVTINGDDAERVRPKPKPGDGDFAEVISLPKNDLLKRRDALVADEHLTVDTRVYSYPLALKHANTKLFEGPFLKF</sequence>
<accession>A0A8C0CSJ2</accession>
<dbReference type="OMA" id="AKLYHWA"/>
<dbReference type="GO" id="GO:0005634">
    <property type="term" value="C:nucleus"/>
    <property type="evidence" value="ECO:0007669"/>
    <property type="project" value="TreeGrafter"/>
</dbReference>
<dbReference type="AlphaFoldDB" id="A0A8C0CSJ2"/>
<protein>
    <recommendedName>
        <fullName evidence="3">Nudix hydrolase domain-containing protein</fullName>
    </recommendedName>
</protein>
<dbReference type="GO" id="GO:0047631">
    <property type="term" value="F:ADP-ribose diphosphatase activity"/>
    <property type="evidence" value="ECO:0007669"/>
    <property type="project" value="TreeGrafter"/>
</dbReference>
<evidence type="ECO:0000256" key="2">
    <source>
        <dbReference type="ARBA" id="ARBA00022801"/>
    </source>
</evidence>
<dbReference type="PANTHER" id="PTHR11839:SF1">
    <property type="entry name" value="ADP-SUGAR PYROPHOSPHATASE"/>
    <property type="match status" value="1"/>
</dbReference>
<dbReference type="GO" id="GO:0019693">
    <property type="term" value="P:ribose phosphate metabolic process"/>
    <property type="evidence" value="ECO:0007669"/>
    <property type="project" value="TreeGrafter"/>
</dbReference>
<reference evidence="4" key="1">
    <citation type="submission" date="2023-09" db="UniProtKB">
        <authorList>
            <consortium name="Ensembl"/>
        </authorList>
    </citation>
    <scope>IDENTIFICATION</scope>
</reference>
<feature type="domain" description="Nudix hydrolase" evidence="3">
    <location>
        <begin position="40"/>
        <end position="184"/>
    </location>
</feature>
<dbReference type="SUPFAM" id="SSF55811">
    <property type="entry name" value="Nudix"/>
    <property type="match status" value="1"/>
</dbReference>
<organism evidence="4">
    <name type="scientific">Balaenoptera musculus</name>
    <name type="common">Blue whale</name>
    <dbReference type="NCBI Taxonomy" id="9771"/>
    <lineage>
        <taxon>Eukaryota</taxon>
        <taxon>Metazoa</taxon>
        <taxon>Chordata</taxon>
        <taxon>Craniata</taxon>
        <taxon>Vertebrata</taxon>
        <taxon>Euteleostomi</taxon>
        <taxon>Mammalia</taxon>
        <taxon>Eutheria</taxon>
        <taxon>Laurasiatheria</taxon>
        <taxon>Artiodactyla</taxon>
        <taxon>Whippomorpha</taxon>
        <taxon>Cetacea</taxon>
        <taxon>Mysticeti</taxon>
        <taxon>Balaenopteridae</taxon>
        <taxon>Balaenoptera</taxon>
    </lineage>
</organism>
<dbReference type="InterPro" id="IPR015797">
    <property type="entry name" value="NUDIX_hydrolase-like_dom_sf"/>
</dbReference>
<dbReference type="InterPro" id="IPR000086">
    <property type="entry name" value="NUDIX_hydrolase_dom"/>
</dbReference>
<proteinExistence type="inferred from homology"/>
<dbReference type="PROSITE" id="PS51462">
    <property type="entry name" value="NUDIX"/>
    <property type="match status" value="1"/>
</dbReference>
<evidence type="ECO:0000259" key="3">
    <source>
        <dbReference type="PROSITE" id="PS51462"/>
    </source>
</evidence>
<comment type="similarity">
    <text evidence="1">Belongs to the Nudix hydrolase family.</text>
</comment>
<keyword evidence="2" id="KW-0378">Hydrolase</keyword>
<dbReference type="Pfam" id="PF00293">
    <property type="entry name" value="NUDIX"/>
    <property type="match status" value="1"/>
</dbReference>
<dbReference type="GeneTree" id="ENSGT00940000154045"/>
<dbReference type="Ensembl" id="ENSBMST00010011723.1">
    <property type="protein sequence ID" value="ENSBMSP00010010551.1"/>
    <property type="gene ID" value="ENSBMSG00010007736.1"/>
</dbReference>
<dbReference type="Gene3D" id="3.90.79.10">
    <property type="entry name" value="Nucleoside Triphosphate Pyrophosphohydrolase"/>
    <property type="match status" value="1"/>
</dbReference>
<evidence type="ECO:0000313" key="4">
    <source>
        <dbReference type="Ensembl" id="ENSBMSP00010010551.1"/>
    </source>
</evidence>
<dbReference type="GO" id="GO:0006753">
    <property type="term" value="P:nucleoside phosphate metabolic process"/>
    <property type="evidence" value="ECO:0007669"/>
    <property type="project" value="TreeGrafter"/>
</dbReference>
<dbReference type="CDD" id="cd18888">
    <property type="entry name" value="NUDIX_ADPRase_Nudt5"/>
    <property type="match status" value="1"/>
</dbReference>